<feature type="region of interest" description="Disordered" evidence="1">
    <location>
        <begin position="815"/>
        <end position="875"/>
    </location>
</feature>
<name>A0ABR1FSH0_AURAN</name>
<proteinExistence type="predicted"/>
<dbReference type="InterPro" id="IPR045122">
    <property type="entry name" value="Csc1-like"/>
</dbReference>
<dbReference type="PANTHER" id="PTHR13018:SF83">
    <property type="entry name" value="RRM DOMAIN-CONTAINING PROTEIN"/>
    <property type="match status" value="1"/>
</dbReference>
<evidence type="ECO:0000256" key="1">
    <source>
        <dbReference type="SAM" id="MobiDB-lite"/>
    </source>
</evidence>
<evidence type="ECO:0000313" key="4">
    <source>
        <dbReference type="Proteomes" id="UP001363151"/>
    </source>
</evidence>
<feature type="transmembrane region" description="Helical" evidence="2">
    <location>
        <begin position="494"/>
        <end position="513"/>
    </location>
</feature>
<gene>
    <name evidence="3" type="primary">NUDT6</name>
    <name evidence="3" type="ORF">SO694_000960112</name>
</gene>
<feature type="compositionally biased region" description="Low complexity" evidence="1">
    <location>
        <begin position="322"/>
        <end position="331"/>
    </location>
</feature>
<evidence type="ECO:0000256" key="2">
    <source>
        <dbReference type="SAM" id="Phobius"/>
    </source>
</evidence>
<protein>
    <submittedName>
        <fullName evidence="3">8-hydroxy-dADP phosphatase</fullName>
    </submittedName>
</protein>
<sequence length="948" mass="102030">MEHSSSSYGSTAGSGAYAPVADVELATRRKGSDSLPPVRGMRLNWTVGRAALPYGVSVGRLHASDVLPRVRFNSAAAEQEEGLAFAEAFGVGISLHFKLGKLLLSLLFAAAVLQLPALALYARHGQFRAHAEPVAPYGAGSLSVLDGAALARYSMAAVPAPESVGETPRARRRDILAVSFFAACATLALLSGAAAARDFVRRDALALRTLAPRPEHYALLLRDVSPDATAATVRADVLAALAAYGAGRPCAIEKVAVHHVLRPVLTKAVEAMAAETAAVRAEKRARARPRLSGAALRTRARSLRVRGELVALARGPRDRAIARSSSSSLSGARRRQRARGATRRCGARGRRSSGRPRARPCAAPARWASRGQRWRPRPRTSAAVWESNLQHDFDVIWENLEVSEASRAARRFLVRAATLAVITSGLFAVYALRGRAIHDMADDPGPEAVATAAPTAFNATALSDDGAPEPSDPFHSAKHALAPYLTREPSAKRHALFLVLIVVCLNSVLRILVRRGAVFGAHSTRTTEQSAALLAYWASTTLNTTGCYALAAWRGAVRGASKHAEGAMLSRWYADVGVYLLTTLLWEALAPPAGALLRAAFRADALRELYRVRAFFWRRRGHPGVARAPSLGGDEALELEDRAFDLRSCLPVKARPCYDRYVAAPLAQYVAAPPWDPTARCADLLRVFFVGATFGAGMPLLPPLAALTLALMLAHDKWALLRERRPPPRLGAHLARTAAQIAPVAAPAHALLALWTWGDAHYTGARPFFWSRDLFFSASPATWPLAVALAVCVASNVPRAGACASADARAAYDSWASPEAARRRPPPPPAVDRDSSFERQASWTRLHTWDRPDDDGAPSTPPRRGADDDGLVGRHPPWRAAVDEWERNGVVHSYDILDDAHPLLRTRHLIRRTSVLSSTTATSAASVLALLADERRRAEGEAGEEEEA</sequence>
<organism evidence="3 4">
    <name type="scientific">Aureococcus anophagefferens</name>
    <name type="common">Harmful bloom alga</name>
    <dbReference type="NCBI Taxonomy" id="44056"/>
    <lineage>
        <taxon>Eukaryota</taxon>
        <taxon>Sar</taxon>
        <taxon>Stramenopiles</taxon>
        <taxon>Ochrophyta</taxon>
        <taxon>Pelagophyceae</taxon>
        <taxon>Pelagomonadales</taxon>
        <taxon>Pelagomonadaceae</taxon>
        <taxon>Aureococcus</taxon>
    </lineage>
</organism>
<keyword evidence="2" id="KW-1133">Transmembrane helix</keyword>
<comment type="caution">
    <text evidence="3">The sequence shown here is derived from an EMBL/GenBank/DDBJ whole genome shotgun (WGS) entry which is preliminary data.</text>
</comment>
<keyword evidence="2" id="KW-0472">Membrane</keyword>
<feature type="region of interest" description="Disordered" evidence="1">
    <location>
        <begin position="321"/>
        <end position="374"/>
    </location>
</feature>
<keyword evidence="4" id="KW-1185">Reference proteome</keyword>
<feature type="transmembrane region" description="Helical" evidence="2">
    <location>
        <begin position="412"/>
        <end position="432"/>
    </location>
</feature>
<feature type="transmembrane region" description="Helical" evidence="2">
    <location>
        <begin position="102"/>
        <end position="122"/>
    </location>
</feature>
<feature type="compositionally biased region" description="Low complexity" evidence="1">
    <location>
        <begin position="359"/>
        <end position="370"/>
    </location>
</feature>
<accession>A0ABR1FSH0</accession>
<feature type="compositionally biased region" description="Basic residues" evidence="1">
    <location>
        <begin position="332"/>
        <end position="358"/>
    </location>
</feature>
<feature type="transmembrane region" description="Helical" evidence="2">
    <location>
        <begin position="175"/>
        <end position="196"/>
    </location>
</feature>
<feature type="transmembrane region" description="Helical" evidence="2">
    <location>
        <begin position="576"/>
        <end position="601"/>
    </location>
</feature>
<keyword evidence="2" id="KW-0812">Transmembrane</keyword>
<feature type="transmembrane region" description="Helical" evidence="2">
    <location>
        <begin position="687"/>
        <end position="714"/>
    </location>
</feature>
<dbReference type="PANTHER" id="PTHR13018">
    <property type="entry name" value="PROBABLE MEMBRANE PROTEIN DUF221-RELATED"/>
    <property type="match status" value="1"/>
</dbReference>
<dbReference type="Proteomes" id="UP001363151">
    <property type="component" value="Unassembled WGS sequence"/>
</dbReference>
<evidence type="ECO:0000313" key="3">
    <source>
        <dbReference type="EMBL" id="KAK7237329.1"/>
    </source>
</evidence>
<reference evidence="3 4" key="1">
    <citation type="submission" date="2024-03" db="EMBL/GenBank/DDBJ databases">
        <title>Aureococcus anophagefferens CCMP1851 and Kratosvirus quantuckense: Draft genome of a second virus-susceptible host strain in the model system.</title>
        <authorList>
            <person name="Chase E."/>
            <person name="Truchon A.R."/>
            <person name="Schepens W."/>
            <person name="Wilhelm S.W."/>
        </authorList>
    </citation>
    <scope>NUCLEOTIDE SEQUENCE [LARGE SCALE GENOMIC DNA]</scope>
    <source>
        <strain evidence="3 4">CCMP1851</strain>
    </source>
</reference>
<feature type="transmembrane region" description="Helical" evidence="2">
    <location>
        <begin position="534"/>
        <end position="556"/>
    </location>
</feature>
<dbReference type="EMBL" id="JBBJCI010000252">
    <property type="protein sequence ID" value="KAK7237329.1"/>
    <property type="molecule type" value="Genomic_DNA"/>
</dbReference>